<keyword evidence="2" id="KW-0472">Membrane</keyword>
<proteinExistence type="predicted"/>
<organism evidence="3 4">
    <name type="scientific">Reticulomyxa filosa</name>
    <dbReference type="NCBI Taxonomy" id="46433"/>
    <lineage>
        <taxon>Eukaryota</taxon>
        <taxon>Sar</taxon>
        <taxon>Rhizaria</taxon>
        <taxon>Retaria</taxon>
        <taxon>Foraminifera</taxon>
        <taxon>Monothalamids</taxon>
        <taxon>Reticulomyxidae</taxon>
        <taxon>Reticulomyxa</taxon>
    </lineage>
</organism>
<dbReference type="AlphaFoldDB" id="X6LQD0"/>
<evidence type="ECO:0000313" key="4">
    <source>
        <dbReference type="Proteomes" id="UP000023152"/>
    </source>
</evidence>
<name>X6LQD0_RETFI</name>
<feature type="region of interest" description="Disordered" evidence="1">
    <location>
        <begin position="190"/>
        <end position="234"/>
    </location>
</feature>
<comment type="caution">
    <text evidence="3">The sequence shown here is derived from an EMBL/GenBank/DDBJ whole genome shotgun (WGS) entry which is preliminary data.</text>
</comment>
<evidence type="ECO:0000313" key="3">
    <source>
        <dbReference type="EMBL" id="ETO03606.1"/>
    </source>
</evidence>
<gene>
    <name evidence="3" type="ORF">RFI_33796</name>
</gene>
<feature type="non-terminal residue" evidence="3">
    <location>
        <position position="654"/>
    </location>
</feature>
<protein>
    <recommendedName>
        <fullName evidence="5">Ion transport domain-containing protein</fullName>
    </recommendedName>
</protein>
<keyword evidence="2" id="KW-1133">Transmembrane helix</keyword>
<feature type="transmembrane region" description="Helical" evidence="2">
    <location>
        <begin position="492"/>
        <end position="513"/>
    </location>
</feature>
<evidence type="ECO:0000256" key="1">
    <source>
        <dbReference type="SAM" id="MobiDB-lite"/>
    </source>
</evidence>
<feature type="transmembrane region" description="Helical" evidence="2">
    <location>
        <begin position="525"/>
        <end position="544"/>
    </location>
</feature>
<reference evidence="3 4" key="1">
    <citation type="journal article" date="2013" name="Curr. Biol.">
        <title>The Genome of the Foraminiferan Reticulomyxa filosa.</title>
        <authorList>
            <person name="Glockner G."/>
            <person name="Hulsmann N."/>
            <person name="Schleicher M."/>
            <person name="Noegel A.A."/>
            <person name="Eichinger L."/>
            <person name="Gallinger C."/>
            <person name="Pawlowski J."/>
            <person name="Sierra R."/>
            <person name="Euteneuer U."/>
            <person name="Pillet L."/>
            <person name="Moustafa A."/>
            <person name="Platzer M."/>
            <person name="Groth M."/>
            <person name="Szafranski K."/>
            <person name="Schliwa M."/>
        </authorList>
    </citation>
    <scope>NUCLEOTIDE SEQUENCE [LARGE SCALE GENOMIC DNA]</scope>
</reference>
<accession>X6LQD0</accession>
<feature type="compositionally biased region" description="Polar residues" evidence="1">
    <location>
        <begin position="216"/>
        <end position="228"/>
    </location>
</feature>
<keyword evidence="4" id="KW-1185">Reference proteome</keyword>
<dbReference type="Proteomes" id="UP000023152">
    <property type="component" value="Unassembled WGS sequence"/>
</dbReference>
<feature type="compositionally biased region" description="Low complexity" evidence="1">
    <location>
        <begin position="190"/>
        <end position="215"/>
    </location>
</feature>
<sequence length="654" mass="76336">MPELMKELNKKKYLCTGCGRRVPLYSTQQHPVFFVPSAQAQFVFHDEECTRLRKLKEVIRLFVFYAEVRKIIAEYKPPETLEEQIYELLKVRETVLGLTQFKSLPLPTLPQKKEESIVTKVMFRKFFKLDQTEFDKANALKFNRERKVTALHISRYEQFRRNYKLKGFDYANVPVDSQNRDITNNIAPLQQQQKQSQLQSQLQSQSQLPSQIQKSRNNNPNIPVNTVGNMPGTGTGNLLGTGLGTLLEQSMSSLHGTIASGSPPPEGMLMISRMRTKPLIPKLLHDLDAFTYGKSLWYFCVYQLVLKDRDSVWDCLIYLANQLPTPIAVRLLEENRERLSKLQLKSFDELCQSIIETSEFPEAISLYLAAIMKERAQSDLKKEEAFRLISEKYIKISTDLLSNIDSDYLLAMALEIPCDIDTMSMYDIAIRFNLDTFLDFQRLSPLMLQMWYEFEYLDPKDAFIQTEKSHFQILRCLALTPNKFYFSPLGKYLTRCFLYCLYVAYVSWVTYFQIYPYMTVTFMEYGLWIMNLAFIAFHTIQFVIEGRHYFANWINYWDMGIVVLWIGLFSMRFFSTHAYEIHVSIHEAQACAKSGNFTCGTILEERNTSFTALYMFMWGFQCVMLWTRIACFLRRDQATGSLLTMILKMMGDIV</sequence>
<evidence type="ECO:0008006" key="5">
    <source>
        <dbReference type="Google" id="ProtNLM"/>
    </source>
</evidence>
<keyword evidence="2" id="KW-0812">Transmembrane</keyword>
<dbReference type="EMBL" id="ASPP01032868">
    <property type="protein sequence ID" value="ETO03606.1"/>
    <property type="molecule type" value="Genomic_DNA"/>
</dbReference>
<evidence type="ECO:0000256" key="2">
    <source>
        <dbReference type="SAM" id="Phobius"/>
    </source>
</evidence>
<feature type="transmembrane region" description="Helical" evidence="2">
    <location>
        <begin position="556"/>
        <end position="574"/>
    </location>
</feature>